<dbReference type="GO" id="GO:0007059">
    <property type="term" value="P:chromosome segregation"/>
    <property type="evidence" value="ECO:0007669"/>
    <property type="project" value="TreeGrafter"/>
</dbReference>
<dbReference type="InterPro" id="IPR003115">
    <property type="entry name" value="ParB_N"/>
</dbReference>
<dbReference type="NCBIfam" id="TIGR00180">
    <property type="entry name" value="parB_part"/>
    <property type="match status" value="1"/>
</dbReference>
<dbReference type="InterPro" id="IPR050336">
    <property type="entry name" value="Chromosome_partition/occlusion"/>
</dbReference>
<dbReference type="InterPro" id="IPR036086">
    <property type="entry name" value="ParB/Sulfiredoxin_sf"/>
</dbReference>
<dbReference type="Pfam" id="PF02195">
    <property type="entry name" value="ParB_N"/>
    <property type="match status" value="1"/>
</dbReference>
<dbReference type="InterPro" id="IPR004437">
    <property type="entry name" value="ParB/RepB/Spo0J"/>
</dbReference>
<comment type="similarity">
    <text evidence="1">Belongs to the ParB family.</text>
</comment>
<reference evidence="3 4" key="1">
    <citation type="submission" date="2016-11" db="EMBL/GenBank/DDBJ databases">
        <authorList>
            <person name="Jaros S."/>
            <person name="Januszkiewicz K."/>
            <person name="Wedrychowicz H."/>
        </authorList>
    </citation>
    <scope>NUCLEOTIDE SEQUENCE [LARGE SCALE GENOMIC DNA]</scope>
    <source>
        <strain evidence="3 4">DSM 10068</strain>
    </source>
</reference>
<evidence type="ECO:0000256" key="1">
    <source>
        <dbReference type="ARBA" id="ARBA00006295"/>
    </source>
</evidence>
<accession>A0A1M5U138</accession>
<dbReference type="Gene3D" id="3.90.1530.30">
    <property type="match status" value="1"/>
</dbReference>
<gene>
    <name evidence="3" type="ORF">SAMN02745823_00313</name>
</gene>
<dbReference type="STRING" id="1123282.SAMN02745823_00313"/>
<evidence type="ECO:0000313" key="3">
    <source>
        <dbReference type="EMBL" id="SHH56678.1"/>
    </source>
</evidence>
<dbReference type="GO" id="GO:0003677">
    <property type="term" value="F:DNA binding"/>
    <property type="evidence" value="ECO:0007669"/>
    <property type="project" value="InterPro"/>
</dbReference>
<dbReference type="AlphaFoldDB" id="A0A1M5U138"/>
<organism evidence="3 4">
    <name type="scientific">Sporobacter termitidis DSM 10068</name>
    <dbReference type="NCBI Taxonomy" id="1123282"/>
    <lineage>
        <taxon>Bacteria</taxon>
        <taxon>Bacillati</taxon>
        <taxon>Bacillota</taxon>
        <taxon>Clostridia</taxon>
        <taxon>Eubacteriales</taxon>
        <taxon>Oscillospiraceae</taxon>
        <taxon>Sporobacter</taxon>
    </lineage>
</organism>
<feature type="domain" description="ParB-like N-terminal" evidence="2">
    <location>
        <begin position="6"/>
        <end position="96"/>
    </location>
</feature>
<dbReference type="SUPFAM" id="SSF109709">
    <property type="entry name" value="KorB DNA-binding domain-like"/>
    <property type="match status" value="1"/>
</dbReference>
<proteinExistence type="inferred from homology"/>
<protein>
    <submittedName>
        <fullName evidence="3">Chromosome partitioning protein, ParB family</fullName>
    </submittedName>
</protein>
<dbReference type="Gene3D" id="1.10.10.2830">
    <property type="match status" value="1"/>
</dbReference>
<dbReference type="GO" id="GO:0005694">
    <property type="term" value="C:chromosome"/>
    <property type="evidence" value="ECO:0007669"/>
    <property type="project" value="TreeGrafter"/>
</dbReference>
<evidence type="ECO:0000259" key="2">
    <source>
        <dbReference type="SMART" id="SM00470"/>
    </source>
</evidence>
<dbReference type="RefSeq" id="WP_073075876.1">
    <property type="nucleotide sequence ID" value="NZ_FQXV01000001.1"/>
</dbReference>
<dbReference type="PANTHER" id="PTHR33375">
    <property type="entry name" value="CHROMOSOME-PARTITIONING PROTEIN PARB-RELATED"/>
    <property type="match status" value="1"/>
</dbReference>
<dbReference type="EMBL" id="FQXV01000001">
    <property type="protein sequence ID" value="SHH56678.1"/>
    <property type="molecule type" value="Genomic_DNA"/>
</dbReference>
<dbReference type="SMART" id="SM00470">
    <property type="entry name" value="ParB"/>
    <property type="match status" value="1"/>
</dbReference>
<dbReference type="OrthoDB" id="9771505at2"/>
<keyword evidence="4" id="KW-1185">Reference proteome</keyword>
<dbReference type="Proteomes" id="UP000183995">
    <property type="component" value="Unassembled WGS sequence"/>
</dbReference>
<dbReference type="PANTHER" id="PTHR33375:SF1">
    <property type="entry name" value="CHROMOSOME-PARTITIONING PROTEIN PARB-RELATED"/>
    <property type="match status" value="1"/>
</dbReference>
<dbReference type="CDD" id="cd16407">
    <property type="entry name" value="ParB_N_like"/>
    <property type="match status" value="1"/>
</dbReference>
<evidence type="ECO:0000313" key="4">
    <source>
        <dbReference type="Proteomes" id="UP000183995"/>
    </source>
</evidence>
<sequence>MIDKIQEIPLKELHDFRNHPFQVKDDDELRELAQSIRDNGVLAPALARLRSDGGYELVSGHRRKAACELIGLDTMPVIIRELEDNEAVIIMVDSNKQREHLLPSEKAFAYKMKLDAIKRQGKRNDLTSAQFAPKLATEVIGAENNESKDQVKRFIRLTNLIPQLLQMVDEKDIAFNPAVEISYLSKAEQEMLLEGMHIFQCTPSLSQAIRMKKLKKEGILDMEHICNIMEEAKANQKDKITLMADEIKEYIPGRYKGSKSRMKEYLLQLLMSNNPQSELNHL</sequence>
<name>A0A1M5U138_9FIRM</name>
<dbReference type="SUPFAM" id="SSF110849">
    <property type="entry name" value="ParB/Sulfiredoxin"/>
    <property type="match status" value="1"/>
</dbReference>